<evidence type="ECO:0000313" key="17">
    <source>
        <dbReference type="Proteomes" id="UP000634136"/>
    </source>
</evidence>
<feature type="domain" description="Protein kinase" evidence="15">
    <location>
        <begin position="98"/>
        <end position="382"/>
    </location>
</feature>
<dbReference type="EMBL" id="JAAIUW010000013">
    <property type="protein sequence ID" value="KAF7805149.1"/>
    <property type="molecule type" value="Genomic_DNA"/>
</dbReference>
<dbReference type="FunFam" id="1.10.510.10:FF:000335">
    <property type="entry name" value="receptor-like cytosolic serine/threonine-protein kinase RBK2"/>
    <property type="match status" value="1"/>
</dbReference>
<organism evidence="16 17">
    <name type="scientific">Senna tora</name>
    <dbReference type="NCBI Taxonomy" id="362788"/>
    <lineage>
        <taxon>Eukaryota</taxon>
        <taxon>Viridiplantae</taxon>
        <taxon>Streptophyta</taxon>
        <taxon>Embryophyta</taxon>
        <taxon>Tracheophyta</taxon>
        <taxon>Spermatophyta</taxon>
        <taxon>Magnoliopsida</taxon>
        <taxon>eudicotyledons</taxon>
        <taxon>Gunneridae</taxon>
        <taxon>Pentapetalae</taxon>
        <taxon>rosids</taxon>
        <taxon>fabids</taxon>
        <taxon>Fabales</taxon>
        <taxon>Fabaceae</taxon>
        <taxon>Caesalpinioideae</taxon>
        <taxon>Cassia clade</taxon>
        <taxon>Senna</taxon>
    </lineage>
</organism>
<sequence length="382" mass="42662">MDEKKDSSSPKGVIEACVNNNNNGFDCSTPKTLFQWSKIFKHAEIGSLKRLTSFPPISVPKISKGKSTRSTRENPLPLLRSSLVNFSLSQLEDATSNFSNENIIGRGGYSEVYKGRLQDGELIAVKRLSKGTADERIANFLCELGIIAHVDHPNTAKLIGCGVEGGMHLVFQLSPLGSLGSLLHGSNGKKLDWSKRYKIAVGIADGLVYLHESCPRRIIHRDIKADNILLTHNFEPQICDFGLAKWLPKQWTHHNVSKFEGTFGYFAPEYCMHGIVDEKTDVYSFGVLLLELITGRQALDHLQQSVVIWARPLLEGNNIEELVDPCLGGKYEPKQMDSLVLTASLCVEQSPIFRPRMSCTTAKRRRKCIRICKSKPKRVLQN</sequence>
<evidence type="ECO:0000256" key="10">
    <source>
        <dbReference type="ARBA" id="ARBA00047899"/>
    </source>
</evidence>
<dbReference type="SMART" id="SM00220">
    <property type="entry name" value="S_TKc"/>
    <property type="match status" value="1"/>
</dbReference>
<dbReference type="PROSITE" id="PS00108">
    <property type="entry name" value="PROTEIN_KINASE_ST"/>
    <property type="match status" value="1"/>
</dbReference>
<comment type="subunit">
    <text evidence="12">Interacts with ARAC5 and ARAC10.</text>
</comment>
<keyword evidence="8 16" id="KW-0418">Kinase</keyword>
<evidence type="ECO:0000256" key="11">
    <source>
        <dbReference type="ARBA" id="ARBA00048679"/>
    </source>
</evidence>
<dbReference type="PANTHER" id="PTHR47987:SF14">
    <property type="entry name" value="RECEPTOR-LIKE CYTOSOLIC SERINE_THREONINE-PROTEIN KINASE RBK2"/>
    <property type="match status" value="1"/>
</dbReference>
<gene>
    <name evidence="16" type="ORF">G2W53_044260</name>
</gene>
<evidence type="ECO:0000256" key="8">
    <source>
        <dbReference type="ARBA" id="ARBA00022777"/>
    </source>
</evidence>
<dbReference type="FunFam" id="3.30.200.20:FF:000389">
    <property type="entry name" value="Receptor-like cytosolic serine/threonine-protein kinase RBK1"/>
    <property type="match status" value="1"/>
</dbReference>
<dbReference type="InterPro" id="IPR000719">
    <property type="entry name" value="Prot_kinase_dom"/>
</dbReference>
<keyword evidence="3" id="KW-0963">Cytoplasm</keyword>
<comment type="similarity">
    <text evidence="14">Belongs to the protein kinase superfamily.</text>
</comment>
<dbReference type="PROSITE" id="PS00107">
    <property type="entry name" value="PROTEIN_KINASE_ATP"/>
    <property type="match status" value="1"/>
</dbReference>
<comment type="catalytic activity">
    <reaction evidence="11">
        <text>L-seryl-[protein] + ATP = O-phospho-L-seryl-[protein] + ADP + H(+)</text>
        <dbReference type="Rhea" id="RHEA:17989"/>
        <dbReference type="Rhea" id="RHEA-COMP:9863"/>
        <dbReference type="Rhea" id="RHEA-COMP:11604"/>
        <dbReference type="ChEBI" id="CHEBI:15378"/>
        <dbReference type="ChEBI" id="CHEBI:29999"/>
        <dbReference type="ChEBI" id="CHEBI:30616"/>
        <dbReference type="ChEBI" id="CHEBI:83421"/>
        <dbReference type="ChEBI" id="CHEBI:456216"/>
        <dbReference type="EC" id="2.7.11.1"/>
    </reaction>
</comment>
<dbReference type="GO" id="GO:0051020">
    <property type="term" value="F:GTPase binding"/>
    <property type="evidence" value="ECO:0007669"/>
    <property type="project" value="UniProtKB-ARBA"/>
</dbReference>
<evidence type="ECO:0000256" key="7">
    <source>
        <dbReference type="ARBA" id="ARBA00022741"/>
    </source>
</evidence>
<evidence type="ECO:0000256" key="14">
    <source>
        <dbReference type="RuleBase" id="RU000304"/>
    </source>
</evidence>
<dbReference type="EC" id="2.7.11.1" evidence="2"/>
<evidence type="ECO:0000256" key="9">
    <source>
        <dbReference type="ARBA" id="ARBA00022840"/>
    </source>
</evidence>
<evidence type="ECO:0000256" key="5">
    <source>
        <dbReference type="ARBA" id="ARBA00022553"/>
    </source>
</evidence>
<dbReference type="InterPro" id="IPR011009">
    <property type="entry name" value="Kinase-like_dom_sf"/>
</dbReference>
<evidence type="ECO:0000256" key="1">
    <source>
        <dbReference type="ARBA" id="ARBA00004496"/>
    </source>
</evidence>
<dbReference type="AlphaFoldDB" id="A0A834SJZ8"/>
<dbReference type="InterPro" id="IPR046958">
    <property type="entry name" value="RBK1/2/STUNTED"/>
</dbReference>
<dbReference type="InterPro" id="IPR008271">
    <property type="entry name" value="Ser/Thr_kinase_AS"/>
</dbReference>
<dbReference type="Gene3D" id="3.30.200.20">
    <property type="entry name" value="Phosphorylase Kinase, domain 1"/>
    <property type="match status" value="1"/>
</dbReference>
<proteinExistence type="inferred from homology"/>
<dbReference type="InterPro" id="IPR001245">
    <property type="entry name" value="Ser-Thr/Tyr_kinase_cat_dom"/>
</dbReference>
<dbReference type="OrthoDB" id="4062651at2759"/>
<keyword evidence="6" id="KW-0808">Transferase</keyword>
<name>A0A834SJZ8_9FABA</name>
<dbReference type="SUPFAM" id="SSF56112">
    <property type="entry name" value="Protein kinase-like (PK-like)"/>
    <property type="match status" value="1"/>
</dbReference>
<evidence type="ECO:0000256" key="3">
    <source>
        <dbReference type="ARBA" id="ARBA00022490"/>
    </source>
</evidence>
<dbReference type="InterPro" id="IPR017441">
    <property type="entry name" value="Protein_kinase_ATP_BS"/>
</dbReference>
<dbReference type="GO" id="GO:0004674">
    <property type="term" value="F:protein serine/threonine kinase activity"/>
    <property type="evidence" value="ECO:0007669"/>
    <property type="project" value="UniProtKB-KW"/>
</dbReference>
<keyword evidence="17" id="KW-1185">Reference proteome</keyword>
<dbReference type="PANTHER" id="PTHR47987">
    <property type="entry name" value="OS08G0249100 PROTEIN"/>
    <property type="match status" value="1"/>
</dbReference>
<evidence type="ECO:0000256" key="6">
    <source>
        <dbReference type="ARBA" id="ARBA00022679"/>
    </source>
</evidence>
<dbReference type="Proteomes" id="UP000634136">
    <property type="component" value="Unassembled WGS sequence"/>
</dbReference>
<dbReference type="GO" id="GO:0005737">
    <property type="term" value="C:cytoplasm"/>
    <property type="evidence" value="ECO:0007669"/>
    <property type="project" value="UniProtKB-SubCell"/>
</dbReference>
<keyword evidence="5" id="KW-0597">Phosphoprotein</keyword>
<keyword evidence="16" id="KW-0675">Receptor</keyword>
<dbReference type="GO" id="GO:0005524">
    <property type="term" value="F:ATP binding"/>
    <property type="evidence" value="ECO:0007669"/>
    <property type="project" value="UniProtKB-UniRule"/>
</dbReference>
<accession>A0A834SJZ8</accession>
<evidence type="ECO:0000259" key="15">
    <source>
        <dbReference type="PROSITE" id="PS50011"/>
    </source>
</evidence>
<evidence type="ECO:0000256" key="4">
    <source>
        <dbReference type="ARBA" id="ARBA00022527"/>
    </source>
</evidence>
<keyword evidence="4 14" id="KW-0723">Serine/threonine-protein kinase</keyword>
<evidence type="ECO:0000313" key="16">
    <source>
        <dbReference type="EMBL" id="KAF7805149.1"/>
    </source>
</evidence>
<dbReference type="Gene3D" id="1.10.510.10">
    <property type="entry name" value="Transferase(Phosphotransferase) domain 1"/>
    <property type="match status" value="1"/>
</dbReference>
<evidence type="ECO:0000256" key="12">
    <source>
        <dbReference type="ARBA" id="ARBA00063228"/>
    </source>
</evidence>
<comment type="subcellular location">
    <subcellularLocation>
        <location evidence="1">Cytoplasm</location>
    </subcellularLocation>
</comment>
<evidence type="ECO:0000256" key="2">
    <source>
        <dbReference type="ARBA" id="ARBA00012513"/>
    </source>
</evidence>
<dbReference type="Pfam" id="PF07714">
    <property type="entry name" value="PK_Tyr_Ser-Thr"/>
    <property type="match status" value="1"/>
</dbReference>
<comment type="caution">
    <text evidence="16">The sequence shown here is derived from an EMBL/GenBank/DDBJ whole genome shotgun (WGS) entry which is preliminary data.</text>
</comment>
<keyword evidence="9 13" id="KW-0067">ATP-binding</keyword>
<protein>
    <recommendedName>
        <fullName evidence="2">non-specific serine/threonine protein kinase</fullName>
        <ecNumber evidence="2">2.7.11.1</ecNumber>
    </recommendedName>
</protein>
<dbReference type="PROSITE" id="PS50011">
    <property type="entry name" value="PROTEIN_KINASE_DOM"/>
    <property type="match status" value="1"/>
</dbReference>
<reference evidence="16" key="1">
    <citation type="submission" date="2020-09" db="EMBL/GenBank/DDBJ databases">
        <title>Genome-Enabled Discovery of Anthraquinone Biosynthesis in Senna tora.</title>
        <authorList>
            <person name="Kang S.-H."/>
            <person name="Pandey R.P."/>
            <person name="Lee C.-M."/>
            <person name="Sim J.-S."/>
            <person name="Jeong J.-T."/>
            <person name="Choi B.-S."/>
            <person name="Jung M."/>
            <person name="Ginzburg D."/>
            <person name="Zhao K."/>
            <person name="Won S.Y."/>
            <person name="Oh T.-J."/>
            <person name="Yu Y."/>
            <person name="Kim N.-H."/>
            <person name="Lee O.R."/>
            <person name="Lee T.-H."/>
            <person name="Bashyal P."/>
            <person name="Kim T.-S."/>
            <person name="Lee W.-H."/>
            <person name="Kawkins C."/>
            <person name="Kim C.-K."/>
            <person name="Kim J.S."/>
            <person name="Ahn B.O."/>
            <person name="Rhee S.Y."/>
            <person name="Sohng J.K."/>
        </authorList>
    </citation>
    <scope>NUCLEOTIDE SEQUENCE</scope>
    <source>
        <tissue evidence="16">Leaf</tissue>
    </source>
</reference>
<keyword evidence="7 13" id="KW-0547">Nucleotide-binding</keyword>
<feature type="binding site" evidence="13">
    <location>
        <position position="126"/>
    </location>
    <ligand>
        <name>ATP</name>
        <dbReference type="ChEBI" id="CHEBI:30616"/>
    </ligand>
</feature>
<comment type="catalytic activity">
    <reaction evidence="10">
        <text>L-threonyl-[protein] + ATP = O-phospho-L-threonyl-[protein] + ADP + H(+)</text>
        <dbReference type="Rhea" id="RHEA:46608"/>
        <dbReference type="Rhea" id="RHEA-COMP:11060"/>
        <dbReference type="Rhea" id="RHEA-COMP:11605"/>
        <dbReference type="ChEBI" id="CHEBI:15378"/>
        <dbReference type="ChEBI" id="CHEBI:30013"/>
        <dbReference type="ChEBI" id="CHEBI:30616"/>
        <dbReference type="ChEBI" id="CHEBI:61977"/>
        <dbReference type="ChEBI" id="CHEBI:456216"/>
        <dbReference type="EC" id="2.7.11.1"/>
    </reaction>
</comment>
<evidence type="ECO:0000256" key="13">
    <source>
        <dbReference type="PROSITE-ProRule" id="PRU10141"/>
    </source>
</evidence>